<sequence>IKCEDLASSRFFALHRPLLSVNGNDAFLNTEAIFPKPLPRTPTADTIFDNNFESELPEELETSSSTIPEYVRMGPFAGTVIPPPNLFLLELPQDKDVLKTFFEDIKSRYAESTPEVSQLDRTHNLSESNIEVDETEYKPMAKKSHPLGK</sequence>
<evidence type="ECO:0000256" key="1">
    <source>
        <dbReference type="SAM" id="MobiDB-lite"/>
    </source>
</evidence>
<protein>
    <submittedName>
        <fullName evidence="2">Uncharacterized protein</fullName>
    </submittedName>
</protein>
<feature type="region of interest" description="Disordered" evidence="1">
    <location>
        <begin position="112"/>
        <end position="149"/>
    </location>
</feature>
<feature type="non-terminal residue" evidence="2">
    <location>
        <position position="1"/>
    </location>
</feature>
<accession>A0ABR2WX34</accession>
<evidence type="ECO:0000313" key="3">
    <source>
        <dbReference type="Proteomes" id="UP001479436"/>
    </source>
</evidence>
<proteinExistence type="predicted"/>
<dbReference type="Proteomes" id="UP001479436">
    <property type="component" value="Unassembled WGS sequence"/>
</dbReference>
<name>A0ABR2WX34_9FUNG</name>
<gene>
    <name evidence="2" type="ORF">K7432_005107</name>
</gene>
<keyword evidence="3" id="KW-1185">Reference proteome</keyword>
<feature type="compositionally biased region" description="Basic residues" evidence="1">
    <location>
        <begin position="140"/>
        <end position="149"/>
    </location>
</feature>
<evidence type="ECO:0000313" key="2">
    <source>
        <dbReference type="EMBL" id="KAK9766084.1"/>
    </source>
</evidence>
<comment type="caution">
    <text evidence="2">The sequence shown here is derived from an EMBL/GenBank/DDBJ whole genome shotgun (WGS) entry which is preliminary data.</text>
</comment>
<dbReference type="EMBL" id="JASJQH010000192">
    <property type="protein sequence ID" value="KAK9766084.1"/>
    <property type="molecule type" value="Genomic_DNA"/>
</dbReference>
<reference evidence="2 3" key="1">
    <citation type="submission" date="2023-04" db="EMBL/GenBank/DDBJ databases">
        <title>Genome of Basidiobolus ranarum AG-B5.</title>
        <authorList>
            <person name="Stajich J.E."/>
            <person name="Carter-House D."/>
            <person name="Gryganskyi A."/>
        </authorList>
    </citation>
    <scope>NUCLEOTIDE SEQUENCE [LARGE SCALE GENOMIC DNA]</scope>
    <source>
        <strain evidence="2 3">AG-B5</strain>
    </source>
</reference>
<organism evidence="2 3">
    <name type="scientific">Basidiobolus ranarum</name>
    <dbReference type="NCBI Taxonomy" id="34480"/>
    <lineage>
        <taxon>Eukaryota</taxon>
        <taxon>Fungi</taxon>
        <taxon>Fungi incertae sedis</taxon>
        <taxon>Zoopagomycota</taxon>
        <taxon>Entomophthoromycotina</taxon>
        <taxon>Basidiobolomycetes</taxon>
        <taxon>Basidiobolales</taxon>
        <taxon>Basidiobolaceae</taxon>
        <taxon>Basidiobolus</taxon>
    </lineage>
</organism>